<reference evidence="1 2" key="1">
    <citation type="submission" date="2011-06" db="EMBL/GenBank/DDBJ databases">
        <title>The draft genome of Thiocapsa marina 5811.</title>
        <authorList>
            <consortium name="US DOE Joint Genome Institute (JGI-PGF)"/>
            <person name="Lucas S."/>
            <person name="Han J."/>
            <person name="Cheng J.-F."/>
            <person name="Goodwin L."/>
            <person name="Pitluck S."/>
            <person name="Peters L."/>
            <person name="Land M.L."/>
            <person name="Hauser L."/>
            <person name="Vogl K."/>
            <person name="Liu Z."/>
            <person name="Imhoff J."/>
            <person name="Thiel V."/>
            <person name="Frigaard N.-U."/>
            <person name="Bryant D."/>
            <person name="Woyke T.J."/>
        </authorList>
    </citation>
    <scope>NUCLEOTIDE SEQUENCE [LARGE SCALE GENOMIC DNA]</scope>
    <source>
        <strain evidence="1 2">5811</strain>
    </source>
</reference>
<dbReference type="EMBL" id="AFWV01000004">
    <property type="protein sequence ID" value="EGV19197.1"/>
    <property type="molecule type" value="Genomic_DNA"/>
</dbReference>
<organism evidence="1 2">
    <name type="scientific">Thiocapsa marina 5811</name>
    <dbReference type="NCBI Taxonomy" id="768671"/>
    <lineage>
        <taxon>Bacteria</taxon>
        <taxon>Pseudomonadati</taxon>
        <taxon>Pseudomonadota</taxon>
        <taxon>Gammaproteobacteria</taxon>
        <taxon>Chromatiales</taxon>
        <taxon>Chromatiaceae</taxon>
        <taxon>Thiocapsa</taxon>
    </lineage>
</organism>
<gene>
    <name evidence="1" type="ORF">ThimaDRAFT_1341</name>
</gene>
<dbReference type="OrthoDB" id="7822108at2"/>
<accession>F9U8T9</accession>
<keyword evidence="2" id="KW-1185">Reference proteome</keyword>
<sequence>MSTKEREFLRSEVTTLEGLLGNLPEDRIIERIGFEERSRQAQERLAVLEASPLAKALPITFRGAPVEGTRSIAAGFAAAALRAFIEATDTVAASLTSEGLKGRGRLPSASRSLRIIDTAQGSFGFELELPPPVTDPAQIPPPIPGEAQDPYAQAIERTFELIKDAASSDDVGMSDLIAEIHPRAAAKVRAFAKVLSDHDAGFAAEFDGKSVHLNRGIEVEHVLDALKDEDIAERTEEHSGVLMGILPESRRFECRLDEGQLITGRVDRDLENLGAFEANWENKKARLTFRVVSVRTNQRFILVDAARPEGSIES</sequence>
<evidence type="ECO:0000313" key="2">
    <source>
        <dbReference type="Proteomes" id="UP000005459"/>
    </source>
</evidence>
<name>F9U8T9_9GAMM</name>
<dbReference type="Proteomes" id="UP000005459">
    <property type="component" value="Unassembled WGS sequence"/>
</dbReference>
<protein>
    <submittedName>
        <fullName evidence="1">Uncharacterized protein</fullName>
    </submittedName>
</protein>
<evidence type="ECO:0000313" key="1">
    <source>
        <dbReference type="EMBL" id="EGV19197.1"/>
    </source>
</evidence>
<dbReference type="eggNOG" id="ENOG5031PG6">
    <property type="taxonomic scope" value="Bacteria"/>
</dbReference>
<proteinExistence type="predicted"/>
<dbReference type="AlphaFoldDB" id="F9U8T9"/>
<dbReference type="RefSeq" id="WP_007192218.1">
    <property type="nucleotide sequence ID" value="NZ_AFWV01000004.1"/>
</dbReference>